<name>A0A7W8EA66_9BACT</name>
<protein>
    <submittedName>
        <fullName evidence="2">(S)-ureidoglycine aminohydrolase</fullName>
        <ecNumber evidence="2">3.5.3.26</ecNumber>
    </submittedName>
</protein>
<dbReference type="RefSeq" id="WP_184257838.1">
    <property type="nucleotide sequence ID" value="NZ_JACHIO010000015.1"/>
</dbReference>
<dbReference type="GO" id="GO:0071522">
    <property type="term" value="F:ureidoglycine aminohydrolase activity"/>
    <property type="evidence" value="ECO:0007669"/>
    <property type="project" value="UniProtKB-EC"/>
</dbReference>
<evidence type="ECO:0000313" key="3">
    <source>
        <dbReference type="Proteomes" id="UP000584867"/>
    </source>
</evidence>
<dbReference type="SUPFAM" id="SSF51182">
    <property type="entry name" value="RmlC-like cupins"/>
    <property type="match status" value="1"/>
</dbReference>
<dbReference type="EC" id="3.5.3.26" evidence="2"/>
<dbReference type="PANTHER" id="PTHR34571">
    <property type="entry name" value="(S)-UREIDOGLYCINE AMINOHYDROLASE"/>
    <property type="match status" value="1"/>
</dbReference>
<dbReference type="InterPro" id="IPR013096">
    <property type="entry name" value="Cupin_2"/>
</dbReference>
<gene>
    <name evidence="2" type="ORF">HDF15_003646</name>
</gene>
<dbReference type="InterPro" id="IPR017627">
    <property type="entry name" value="UGHY"/>
</dbReference>
<organism evidence="2 3">
    <name type="scientific">Granulicella mallensis</name>
    <dbReference type="NCBI Taxonomy" id="940614"/>
    <lineage>
        <taxon>Bacteria</taxon>
        <taxon>Pseudomonadati</taxon>
        <taxon>Acidobacteriota</taxon>
        <taxon>Terriglobia</taxon>
        <taxon>Terriglobales</taxon>
        <taxon>Acidobacteriaceae</taxon>
        <taxon>Granulicella</taxon>
    </lineage>
</organism>
<accession>A0A7W8EA66</accession>
<dbReference type="CDD" id="cd02212">
    <property type="entry name" value="cupin_UGlyAH_C"/>
    <property type="match status" value="1"/>
</dbReference>
<dbReference type="Proteomes" id="UP000584867">
    <property type="component" value="Unassembled WGS sequence"/>
</dbReference>
<dbReference type="AlphaFoldDB" id="A0A7W8EA66"/>
<dbReference type="EMBL" id="JACHIO010000015">
    <property type="protein sequence ID" value="MBB5065283.1"/>
    <property type="molecule type" value="Genomic_DNA"/>
</dbReference>
<comment type="caution">
    <text evidence="2">The sequence shown here is derived from an EMBL/GenBank/DDBJ whole genome shotgun (WGS) entry which is preliminary data.</text>
</comment>
<dbReference type="InterPro" id="IPR011051">
    <property type="entry name" value="RmlC_Cupin_sf"/>
</dbReference>
<dbReference type="NCBIfam" id="TIGR03214">
    <property type="entry name" value="ura-cupin"/>
    <property type="match status" value="1"/>
</dbReference>
<keyword evidence="2" id="KW-0378">Hydrolase</keyword>
<reference evidence="2 3" key="1">
    <citation type="submission" date="2020-08" db="EMBL/GenBank/DDBJ databases">
        <title>Genomic Encyclopedia of Type Strains, Phase IV (KMG-V): Genome sequencing to study the core and pangenomes of soil and plant-associated prokaryotes.</title>
        <authorList>
            <person name="Whitman W."/>
        </authorList>
    </citation>
    <scope>NUCLEOTIDE SEQUENCE [LARGE SCALE GENOMIC DNA]</scope>
    <source>
        <strain evidence="2 3">X5P3</strain>
    </source>
</reference>
<dbReference type="InterPro" id="IPR044697">
    <property type="entry name" value="UGlyAH_cupin_C"/>
</dbReference>
<feature type="domain" description="Cupin type-2" evidence="1">
    <location>
        <begin position="63"/>
        <end position="117"/>
    </location>
</feature>
<sequence>MHNLGHTRSSNRRDHLLLTPDTFIRTPLPGLSGGLAIVHVAPQAGAAFTQMTVEFEPKGTLTQGPTQRLIYVLEGELTLDEPGKTEPHTLVAGGYAYFPTDYPHTLTAVTKARVAVIDKPFLPLDPADQEALEVPYPWFLIGREPEIPATALNGDEDLQVRALLPDSISFDFACNTMTYAPGASLNQVEVHYMEHGLLMLEGGGIYRLGDSWYPTSSGDFIWMAPYCPQWFGAIGKKPAKYLIYKDFNRHTLV</sequence>
<dbReference type="Gene3D" id="2.60.120.10">
    <property type="entry name" value="Jelly Rolls"/>
    <property type="match status" value="1"/>
</dbReference>
<feature type="domain" description="Cupin type-2" evidence="1">
    <location>
        <begin position="176"/>
        <end position="242"/>
    </location>
</feature>
<dbReference type="PANTHER" id="PTHR34571:SF1">
    <property type="entry name" value="(S)-UREIDOGLYCINE AMINOHYDROLASE"/>
    <property type="match status" value="1"/>
</dbReference>
<proteinExistence type="predicted"/>
<dbReference type="InterPro" id="IPR014710">
    <property type="entry name" value="RmlC-like_jellyroll"/>
</dbReference>
<evidence type="ECO:0000259" key="1">
    <source>
        <dbReference type="Pfam" id="PF07883"/>
    </source>
</evidence>
<dbReference type="Pfam" id="PF07883">
    <property type="entry name" value="Cupin_2"/>
    <property type="match status" value="2"/>
</dbReference>
<evidence type="ECO:0000313" key="2">
    <source>
        <dbReference type="EMBL" id="MBB5065283.1"/>
    </source>
</evidence>